<dbReference type="AlphaFoldDB" id="A0AAN6ISA3"/>
<dbReference type="EMBL" id="JAJGCB010000018">
    <property type="protein sequence ID" value="KAJ8988558.1"/>
    <property type="molecule type" value="Genomic_DNA"/>
</dbReference>
<feature type="transmembrane region" description="Helical" evidence="1">
    <location>
        <begin position="105"/>
        <end position="135"/>
    </location>
</feature>
<feature type="transmembrane region" description="Helical" evidence="1">
    <location>
        <begin position="362"/>
        <end position="381"/>
    </location>
</feature>
<feature type="domain" description="Acyltransferase 3" evidence="2">
    <location>
        <begin position="63"/>
        <end position="438"/>
    </location>
</feature>
<dbReference type="PANTHER" id="PTHR23028:SF125">
    <property type="entry name" value="ACYLTRANSFERASE"/>
    <property type="match status" value="1"/>
</dbReference>
<feature type="transmembrane region" description="Helical" evidence="1">
    <location>
        <begin position="166"/>
        <end position="184"/>
    </location>
</feature>
<feature type="transmembrane region" description="Helical" evidence="1">
    <location>
        <begin position="315"/>
        <end position="333"/>
    </location>
</feature>
<reference evidence="3" key="1">
    <citation type="submission" date="2023-01" db="EMBL/GenBank/DDBJ databases">
        <title>Exophiala dermititidis isolated from Cystic Fibrosis Patient.</title>
        <authorList>
            <person name="Kurbessoian T."/>
            <person name="Crocker A."/>
            <person name="Murante D."/>
            <person name="Hogan D.A."/>
            <person name="Stajich J.E."/>
        </authorList>
    </citation>
    <scope>NUCLEOTIDE SEQUENCE</scope>
    <source>
        <strain evidence="3">Ex8</strain>
    </source>
</reference>
<evidence type="ECO:0000313" key="4">
    <source>
        <dbReference type="Proteomes" id="UP001161757"/>
    </source>
</evidence>
<dbReference type="InterPro" id="IPR050879">
    <property type="entry name" value="Acyltransferase_3"/>
</dbReference>
<dbReference type="PANTHER" id="PTHR23028">
    <property type="entry name" value="ACETYLTRANSFERASE"/>
    <property type="match status" value="1"/>
</dbReference>
<protein>
    <recommendedName>
        <fullName evidence="2">Acyltransferase 3 domain-containing protein</fullName>
    </recommendedName>
</protein>
<organism evidence="3 4">
    <name type="scientific">Exophiala dermatitidis</name>
    <name type="common">Black yeast-like fungus</name>
    <name type="synonym">Wangiella dermatitidis</name>
    <dbReference type="NCBI Taxonomy" id="5970"/>
    <lineage>
        <taxon>Eukaryota</taxon>
        <taxon>Fungi</taxon>
        <taxon>Dikarya</taxon>
        <taxon>Ascomycota</taxon>
        <taxon>Pezizomycotina</taxon>
        <taxon>Eurotiomycetes</taxon>
        <taxon>Chaetothyriomycetidae</taxon>
        <taxon>Chaetothyriales</taxon>
        <taxon>Herpotrichiellaceae</taxon>
        <taxon>Exophiala</taxon>
    </lineage>
</organism>
<accession>A0AAN6ISA3</accession>
<evidence type="ECO:0000313" key="3">
    <source>
        <dbReference type="EMBL" id="KAJ8988558.1"/>
    </source>
</evidence>
<evidence type="ECO:0000259" key="2">
    <source>
        <dbReference type="Pfam" id="PF01757"/>
    </source>
</evidence>
<keyword evidence="1" id="KW-0812">Transmembrane</keyword>
<comment type="caution">
    <text evidence="3">The sequence shown here is derived from an EMBL/GenBank/DDBJ whole genome shotgun (WGS) entry which is preliminary data.</text>
</comment>
<keyword evidence="1" id="KW-0472">Membrane</keyword>
<dbReference type="Proteomes" id="UP001161757">
    <property type="component" value="Unassembled WGS sequence"/>
</dbReference>
<name>A0AAN6ISA3_EXODE</name>
<dbReference type="Pfam" id="PF01757">
    <property type="entry name" value="Acyl_transf_3"/>
    <property type="match status" value="1"/>
</dbReference>
<evidence type="ECO:0000256" key="1">
    <source>
        <dbReference type="SAM" id="Phobius"/>
    </source>
</evidence>
<dbReference type="GO" id="GO:0016747">
    <property type="term" value="F:acyltransferase activity, transferring groups other than amino-acyl groups"/>
    <property type="evidence" value="ECO:0007669"/>
    <property type="project" value="InterPro"/>
</dbReference>
<dbReference type="InterPro" id="IPR002656">
    <property type="entry name" value="Acyl_transf_3_dom"/>
</dbReference>
<feature type="transmembrane region" description="Helical" evidence="1">
    <location>
        <begin position="261"/>
        <end position="285"/>
    </location>
</feature>
<proteinExistence type="predicted"/>
<keyword evidence="1" id="KW-1133">Transmembrane helix</keyword>
<sequence length="499" mass="57082">MPAPSDNLLEKGYWEPARAEPERPLLARVQQRILDLVKPSFGSNQRDLRSTGSSNSSKRTRTAYLDGLRGFAALLVYLGHHQLWAHEALGADRILENAYGYDGQYYFACLPFIRTFFSGGHLAVTVFFVLSGYVLSSKPLSMIHAGEYMRLGDNLSSALFRRWLRLHIPVIATTFLFMTSWHVFGYRAEPPPRATYWDDLWNWYCELKNFTFVFRTGGEPWFSYSYHAWSIPVEFRGSILIYTALLAFSRCTRNARLWCEVGLIVYFMYIVDGWFCSLFISGMLLCDLDLLASNGNLPKIFSVVSKPPFASLKTAIWYVLIIISLYLGGAPPFSSDINVLRASPGWYYLSFLKPQAVFDPKWFYLFWAATFLVAAIPRIPWLRGFFETRFNQYLGRVSFAFYLVHGPVLWSLGDRIYAAAGWHREPHVLNIPGWINLLPLPKAGPFGLELAFWLPQLILLPVTLWLAEVATNLIDEPSVTFSQWLYRKTLASPGPSTKL</sequence>
<gene>
    <name evidence="3" type="ORF">HRR80_007579</name>
</gene>
<feature type="transmembrane region" description="Helical" evidence="1">
    <location>
        <begin position="229"/>
        <end position="249"/>
    </location>
</feature>